<dbReference type="EMBL" id="FLUO01000001">
    <property type="protein sequence ID" value="SBW02703.1"/>
    <property type="molecule type" value="Genomic_DNA"/>
</dbReference>
<dbReference type="AlphaFoldDB" id="A0A212JTE1"/>
<protein>
    <submittedName>
        <fullName evidence="1">Regulatory protein RecX</fullName>
    </submittedName>
</protein>
<evidence type="ECO:0000313" key="1">
    <source>
        <dbReference type="EMBL" id="SBW02703.1"/>
    </source>
</evidence>
<reference evidence="1" key="1">
    <citation type="submission" date="2016-04" db="EMBL/GenBank/DDBJ databases">
        <authorList>
            <person name="Evans L.H."/>
            <person name="Alamgir A."/>
            <person name="Owens N."/>
            <person name="Weber N.D."/>
            <person name="Virtaneva K."/>
            <person name="Barbian K."/>
            <person name="Babar A."/>
            <person name="Rosenke K."/>
        </authorList>
    </citation>
    <scope>NUCLEOTIDE SEQUENCE</scope>
    <source>
        <strain evidence="1">86</strain>
    </source>
</reference>
<gene>
    <name evidence="1" type="primary">recX</name>
    <name evidence="1" type="ORF">KL86APRO_11630</name>
</gene>
<accession>A0A212JTE1</accession>
<proteinExistence type="predicted"/>
<sequence>MVFAAWPVYSPRMSDAKPARKPPRRISATSLENAALHYLERFDSTALNLRRVLERKVRRAATHPDAAVDAEQAAQWIAAVVAKMVRLGYVDDRRTARIKAESLFRRGVAPTMIRRRLALLGAPGDAADEALAALADTADGDLGLAAAVTLARRKRLGPFGKAELRAERRDRDLAALGRAGFDWETARRVVDAARPEDLEADA</sequence>
<name>A0A212JTE1_9PROT</name>
<organism evidence="1">
    <name type="scientific">uncultured Alphaproteobacteria bacterium</name>
    <dbReference type="NCBI Taxonomy" id="91750"/>
    <lineage>
        <taxon>Bacteria</taxon>
        <taxon>Pseudomonadati</taxon>
        <taxon>Pseudomonadota</taxon>
        <taxon>Alphaproteobacteria</taxon>
        <taxon>environmental samples</taxon>
    </lineage>
</organism>